<evidence type="ECO:0000256" key="1">
    <source>
        <dbReference type="SAM" id="SignalP"/>
    </source>
</evidence>
<dbReference type="RefSeq" id="WP_043407680.1">
    <property type="nucleotide sequence ID" value="NZ_JPMI01000277.1"/>
</dbReference>
<organism evidence="2 3">
    <name type="scientific">Archangium violaceum Cb vi76</name>
    <dbReference type="NCBI Taxonomy" id="1406225"/>
    <lineage>
        <taxon>Bacteria</taxon>
        <taxon>Pseudomonadati</taxon>
        <taxon>Myxococcota</taxon>
        <taxon>Myxococcia</taxon>
        <taxon>Myxococcales</taxon>
        <taxon>Cystobacterineae</taxon>
        <taxon>Archangiaceae</taxon>
        <taxon>Archangium</taxon>
    </lineage>
</organism>
<proteinExistence type="predicted"/>
<sequence length="262" mass="28382">MKRFKAMVSLFAMTMTGCYATYYDPYYYDYAYYDPYWYGYDAYYAYSWVDPYGVYYFSAPVTAQVDVNAAATAIADRANTYYTPAGCAGAVASGSTVTYNFNNCSGAFGLNSVSGTVRLELSETNGQLVLKASSTDLTAGGRPYILDLDAVATRSGTQRVVTMTSRSRSPDTADSRNEQITMNWEQGSGCVTMNGQGGSTRDDLTTTATVSNFQRCENQCPSAGKVTVESKDGAFTTEFNGSSTATVTGPDGDTKRYELNCP</sequence>
<dbReference type="EMBL" id="JPMI01000277">
    <property type="protein sequence ID" value="KFA88680.1"/>
    <property type="molecule type" value="Genomic_DNA"/>
</dbReference>
<keyword evidence="1" id="KW-0732">Signal</keyword>
<accession>A0A084SJP5</accession>
<feature type="signal peptide" evidence="1">
    <location>
        <begin position="1"/>
        <end position="20"/>
    </location>
</feature>
<evidence type="ECO:0000313" key="2">
    <source>
        <dbReference type="EMBL" id="KFA88680.1"/>
    </source>
</evidence>
<feature type="chain" id="PRO_5001781606" description="Lipoprotein" evidence="1">
    <location>
        <begin position="21"/>
        <end position="262"/>
    </location>
</feature>
<gene>
    <name evidence="2" type="ORF">Q664_39400</name>
</gene>
<reference evidence="2 3" key="1">
    <citation type="submission" date="2014-07" db="EMBL/GenBank/DDBJ databases">
        <title>Draft Genome Sequence of Gephyronic Acid Producer, Cystobacter violaceus Strain Cb vi76.</title>
        <authorList>
            <person name="Stevens D.C."/>
            <person name="Young J."/>
            <person name="Carmichael R."/>
            <person name="Tan J."/>
            <person name="Taylor R.E."/>
        </authorList>
    </citation>
    <scope>NUCLEOTIDE SEQUENCE [LARGE SCALE GENOMIC DNA]</scope>
    <source>
        <strain evidence="2 3">Cb vi76</strain>
    </source>
</reference>
<dbReference type="AlphaFoldDB" id="A0A084SJP5"/>
<dbReference type="Proteomes" id="UP000028547">
    <property type="component" value="Unassembled WGS sequence"/>
</dbReference>
<evidence type="ECO:0000313" key="3">
    <source>
        <dbReference type="Proteomes" id="UP000028547"/>
    </source>
</evidence>
<comment type="caution">
    <text evidence="2">The sequence shown here is derived from an EMBL/GenBank/DDBJ whole genome shotgun (WGS) entry which is preliminary data.</text>
</comment>
<protein>
    <recommendedName>
        <fullName evidence="4">Lipoprotein</fullName>
    </recommendedName>
</protein>
<evidence type="ECO:0008006" key="4">
    <source>
        <dbReference type="Google" id="ProtNLM"/>
    </source>
</evidence>
<name>A0A084SJP5_9BACT</name>
<dbReference type="PROSITE" id="PS51257">
    <property type="entry name" value="PROKAR_LIPOPROTEIN"/>
    <property type="match status" value="1"/>
</dbReference>